<feature type="transmembrane region" description="Helical" evidence="13">
    <location>
        <begin position="131"/>
        <end position="151"/>
    </location>
</feature>
<feature type="transmembrane region" description="Helical" evidence="13">
    <location>
        <begin position="243"/>
        <end position="265"/>
    </location>
</feature>
<dbReference type="PANTHER" id="PTHR43298:SF2">
    <property type="entry name" value="FMN_FAD EXPORTER YEEO-RELATED"/>
    <property type="match status" value="1"/>
</dbReference>
<dbReference type="Proteomes" id="UP000284731">
    <property type="component" value="Unassembled WGS sequence"/>
</dbReference>
<evidence type="ECO:0000256" key="9">
    <source>
        <dbReference type="ARBA" id="ARBA00022989"/>
    </source>
</evidence>
<dbReference type="GO" id="GO:0006811">
    <property type="term" value="P:monoatomic ion transport"/>
    <property type="evidence" value="ECO:0007669"/>
    <property type="project" value="UniProtKB-KW"/>
</dbReference>
<evidence type="ECO:0000256" key="13">
    <source>
        <dbReference type="SAM" id="Phobius"/>
    </source>
</evidence>
<evidence type="ECO:0000256" key="3">
    <source>
        <dbReference type="ARBA" id="ARBA00010199"/>
    </source>
</evidence>
<evidence type="ECO:0000256" key="6">
    <source>
        <dbReference type="ARBA" id="ARBA00022449"/>
    </source>
</evidence>
<evidence type="ECO:0000256" key="11">
    <source>
        <dbReference type="ARBA" id="ARBA00023136"/>
    </source>
</evidence>
<feature type="transmembrane region" description="Helical" evidence="13">
    <location>
        <begin position="408"/>
        <end position="430"/>
    </location>
</feature>
<dbReference type="GO" id="GO:0015297">
    <property type="term" value="F:antiporter activity"/>
    <property type="evidence" value="ECO:0007669"/>
    <property type="project" value="UniProtKB-KW"/>
</dbReference>
<protein>
    <recommendedName>
        <fullName evidence="4">Probable multidrug resistance protein NorM</fullName>
    </recommendedName>
    <alternativeName>
        <fullName evidence="12">Multidrug-efflux transporter</fullName>
    </alternativeName>
</protein>
<feature type="transmembrane region" description="Helical" evidence="13">
    <location>
        <begin position="171"/>
        <end position="192"/>
    </location>
</feature>
<accession>A0A412PD11</accession>
<feature type="transmembrane region" description="Helical" evidence="13">
    <location>
        <begin position="465"/>
        <end position="484"/>
    </location>
</feature>
<feature type="transmembrane region" description="Helical" evidence="13">
    <location>
        <begin position="437"/>
        <end position="459"/>
    </location>
</feature>
<comment type="subcellular location">
    <subcellularLocation>
        <location evidence="2">Cell membrane</location>
        <topology evidence="2">Multi-pass membrane protein</topology>
    </subcellularLocation>
</comment>
<dbReference type="AlphaFoldDB" id="A0A412PD11"/>
<keyword evidence="7" id="KW-1003">Cell membrane</keyword>
<keyword evidence="6" id="KW-0050">Antiport</keyword>
<organism evidence="14 15">
    <name type="scientific">Solobacterium moorei</name>
    <dbReference type="NCBI Taxonomy" id="102148"/>
    <lineage>
        <taxon>Bacteria</taxon>
        <taxon>Bacillati</taxon>
        <taxon>Bacillota</taxon>
        <taxon>Erysipelotrichia</taxon>
        <taxon>Erysipelotrichales</taxon>
        <taxon>Erysipelotrichaceae</taxon>
        <taxon>Solobacterium</taxon>
    </lineage>
</organism>
<dbReference type="EMBL" id="QRWX01000003">
    <property type="protein sequence ID" value="RGT55080.1"/>
    <property type="molecule type" value="Genomic_DNA"/>
</dbReference>
<dbReference type="GO" id="GO:0042910">
    <property type="term" value="F:xenobiotic transmembrane transporter activity"/>
    <property type="evidence" value="ECO:0007669"/>
    <property type="project" value="InterPro"/>
</dbReference>
<keyword evidence="10" id="KW-0406">Ion transport</keyword>
<reference evidence="14 15" key="1">
    <citation type="submission" date="2018-08" db="EMBL/GenBank/DDBJ databases">
        <title>A genome reference for cultivated species of the human gut microbiota.</title>
        <authorList>
            <person name="Zou Y."/>
            <person name="Xue W."/>
            <person name="Luo G."/>
        </authorList>
    </citation>
    <scope>NUCLEOTIDE SEQUENCE [LARGE SCALE GENOMIC DNA]</scope>
    <source>
        <strain evidence="14 15">AF18-46</strain>
    </source>
</reference>
<evidence type="ECO:0000256" key="5">
    <source>
        <dbReference type="ARBA" id="ARBA00022448"/>
    </source>
</evidence>
<sequence>MLAQLYTLIQINKHKEYSKGSTFLYNRRMNTQLAEKIRSAEQLTLSDKIKLIRDLSIPGILAVITETVMGFIDTAMVGALGALASASIGLVMSSTWLFGELINSVSIGFSVQVAHAVGAGKLDRSRRIFKGSILTSLLISFLIAGICYVWAHVAPSWLQAQPEIWKDAIDYLSLYAIFLPIRQLNYLVNGMLQCAGDMKTPSKMAVLMCILDIIFNFILIFPSRLISIFGVEIWVYGANLGVLGAQLGTSLAVCVCTVISFQVALTKSNELYIKEIYGNWFASKEVLSSAWKIGMPNALAQSVLCMGQIVSTKIIAPLGTVAIAAHSFGNTVESICYMPGYGIAAAATTLIGQASGAGKKDLAKDFANIITLLGMSVMGILAIILFFASPMIFAILTPDVEVQKLGVSVIRVVMLAEPLFAASIVITGVLRGAGDTVVPFILNLLSLWGIRIILAFFLAPTMGLMGAWLAMTIDISVRGVLYLIRLYKTNWLSGVGG</sequence>
<keyword evidence="9 13" id="KW-1133">Transmembrane helix</keyword>
<dbReference type="Pfam" id="PF01554">
    <property type="entry name" value="MatE"/>
    <property type="match status" value="2"/>
</dbReference>
<dbReference type="NCBIfam" id="TIGR00797">
    <property type="entry name" value="matE"/>
    <property type="match status" value="1"/>
</dbReference>
<evidence type="ECO:0000256" key="2">
    <source>
        <dbReference type="ARBA" id="ARBA00004651"/>
    </source>
</evidence>
<dbReference type="InterPro" id="IPR048279">
    <property type="entry name" value="MdtK-like"/>
</dbReference>
<evidence type="ECO:0000256" key="10">
    <source>
        <dbReference type="ARBA" id="ARBA00023065"/>
    </source>
</evidence>
<proteinExistence type="inferred from homology"/>
<name>A0A412PD11_9FIRM</name>
<comment type="function">
    <text evidence="1">Multidrug efflux pump.</text>
</comment>
<comment type="caution">
    <text evidence="14">The sequence shown here is derived from an EMBL/GenBank/DDBJ whole genome shotgun (WGS) entry which is preliminary data.</text>
</comment>
<keyword evidence="5" id="KW-0813">Transport</keyword>
<evidence type="ECO:0000256" key="8">
    <source>
        <dbReference type="ARBA" id="ARBA00022692"/>
    </source>
</evidence>
<dbReference type="CDD" id="cd13137">
    <property type="entry name" value="MATE_NorM_like"/>
    <property type="match status" value="1"/>
</dbReference>
<feature type="transmembrane region" description="Helical" evidence="13">
    <location>
        <begin position="204"/>
        <end position="223"/>
    </location>
</feature>
<evidence type="ECO:0000313" key="15">
    <source>
        <dbReference type="Proteomes" id="UP000284731"/>
    </source>
</evidence>
<comment type="similarity">
    <text evidence="3">Belongs to the multi antimicrobial extrusion (MATE) (TC 2.A.66.1) family.</text>
</comment>
<evidence type="ECO:0000256" key="4">
    <source>
        <dbReference type="ARBA" id="ARBA00020268"/>
    </source>
</evidence>
<dbReference type="InterPro" id="IPR050222">
    <property type="entry name" value="MATE_MdtK"/>
</dbReference>
<dbReference type="InterPro" id="IPR002528">
    <property type="entry name" value="MATE_fam"/>
</dbReference>
<feature type="transmembrane region" description="Helical" evidence="13">
    <location>
        <begin position="369"/>
        <end position="396"/>
    </location>
</feature>
<evidence type="ECO:0000313" key="14">
    <source>
        <dbReference type="EMBL" id="RGT55080.1"/>
    </source>
</evidence>
<dbReference type="GO" id="GO:0005886">
    <property type="term" value="C:plasma membrane"/>
    <property type="evidence" value="ECO:0007669"/>
    <property type="project" value="UniProtKB-SubCell"/>
</dbReference>
<evidence type="ECO:0000256" key="7">
    <source>
        <dbReference type="ARBA" id="ARBA00022475"/>
    </source>
</evidence>
<dbReference type="PANTHER" id="PTHR43298">
    <property type="entry name" value="MULTIDRUG RESISTANCE PROTEIN NORM-RELATED"/>
    <property type="match status" value="1"/>
</dbReference>
<feature type="transmembrane region" description="Helical" evidence="13">
    <location>
        <begin position="55"/>
        <end position="72"/>
    </location>
</feature>
<evidence type="ECO:0000256" key="12">
    <source>
        <dbReference type="ARBA" id="ARBA00031636"/>
    </source>
</evidence>
<keyword evidence="8 13" id="KW-0812">Transmembrane</keyword>
<dbReference type="PIRSF" id="PIRSF006603">
    <property type="entry name" value="DinF"/>
    <property type="match status" value="1"/>
</dbReference>
<keyword evidence="11 13" id="KW-0472">Membrane</keyword>
<gene>
    <name evidence="14" type="ORF">DWX20_07935</name>
</gene>
<evidence type="ECO:0000256" key="1">
    <source>
        <dbReference type="ARBA" id="ARBA00003408"/>
    </source>
</evidence>